<dbReference type="SUPFAM" id="SSF51735">
    <property type="entry name" value="NAD(P)-binding Rossmann-fold domains"/>
    <property type="match status" value="1"/>
</dbReference>
<accession>A0A2K1R386</accession>
<dbReference type="InParanoid" id="A0A2K1R386"/>
<evidence type="ECO:0000256" key="3">
    <source>
        <dbReference type="ARBA" id="ARBA00023002"/>
    </source>
</evidence>
<evidence type="ECO:0000313" key="5">
    <source>
        <dbReference type="Proteomes" id="UP000243797"/>
    </source>
</evidence>
<comment type="similarity">
    <text evidence="1">Belongs to the short-chain dehydrogenases/reductases (SDR) family.</text>
</comment>
<dbReference type="GO" id="GO:0016616">
    <property type="term" value="F:oxidoreductase activity, acting on the CH-OH group of donors, NAD or NADP as acceptor"/>
    <property type="evidence" value="ECO:0007669"/>
    <property type="project" value="TreeGrafter"/>
</dbReference>
<name>A0A2K1R386_9PEZI</name>
<dbReference type="InterPro" id="IPR020904">
    <property type="entry name" value="Sc_DH/Rdtase_CS"/>
</dbReference>
<dbReference type="InterPro" id="IPR036291">
    <property type="entry name" value="NAD(P)-bd_dom_sf"/>
</dbReference>
<evidence type="ECO:0000313" key="4">
    <source>
        <dbReference type="EMBL" id="PNS21750.1"/>
    </source>
</evidence>
<dbReference type="STRING" id="2082308.A0A2K1R386"/>
<dbReference type="PANTHER" id="PTHR44229:SF4">
    <property type="entry name" value="15-HYDROXYPROSTAGLANDIN DEHYDROGENASE [NAD(+)]"/>
    <property type="match status" value="1"/>
</dbReference>
<evidence type="ECO:0000256" key="1">
    <source>
        <dbReference type="ARBA" id="ARBA00006484"/>
    </source>
</evidence>
<dbReference type="OrthoDB" id="5371740at2759"/>
<dbReference type="GO" id="GO:0005737">
    <property type="term" value="C:cytoplasm"/>
    <property type="evidence" value="ECO:0007669"/>
    <property type="project" value="TreeGrafter"/>
</dbReference>
<dbReference type="InterPro" id="IPR002347">
    <property type="entry name" value="SDR_fam"/>
</dbReference>
<sequence length="291" mass="31448">MTTPVAIVTGGSSGIGLALTKHLLSKSWHVAILDLQPPLEPLPSDSVLFLPTNVASWDSTASAFAKTHEWGGRLDFVALNAGIDDRDDIFASIDPTTPPRKPNMLTFEVDLFAPYYGTKLAAHYMSRNKVPGGKIVMTSSAAGLRGAPFCPQYCGAKHGVVGLARSMGPVAAKVGVTINAVCPAFVVTGLAPPGLRENFREDQITPMATMLRAFDELVEPERVGEGERWVNGGKNGQIVEVSLGNLYYRQELEIADKGKEDPNDKSLAAWATVYTERNTKFAAEDWEKKTE</sequence>
<dbReference type="Gene3D" id="3.40.50.720">
    <property type="entry name" value="NAD(P)-binding Rossmann-like Domain"/>
    <property type="match status" value="1"/>
</dbReference>
<dbReference type="PROSITE" id="PS00061">
    <property type="entry name" value="ADH_SHORT"/>
    <property type="match status" value="1"/>
</dbReference>
<dbReference type="EMBL" id="NKHZ01000010">
    <property type="protein sequence ID" value="PNS21750.1"/>
    <property type="molecule type" value="Genomic_DNA"/>
</dbReference>
<gene>
    <name evidence="4" type="ORF">CAC42_1604</name>
</gene>
<keyword evidence="3" id="KW-0560">Oxidoreductase</keyword>
<protein>
    <submittedName>
        <fullName evidence="4">3-oxoacyl</fullName>
    </submittedName>
</protein>
<dbReference type="Proteomes" id="UP000243797">
    <property type="component" value="Unassembled WGS sequence"/>
</dbReference>
<comment type="caution">
    <text evidence="4">The sequence shown here is derived from an EMBL/GenBank/DDBJ whole genome shotgun (WGS) entry which is preliminary data.</text>
</comment>
<keyword evidence="5" id="KW-1185">Reference proteome</keyword>
<dbReference type="PANTHER" id="PTHR44229">
    <property type="entry name" value="15-HYDROXYPROSTAGLANDIN DEHYDROGENASE [NAD(+)]"/>
    <property type="match status" value="1"/>
</dbReference>
<dbReference type="PRINTS" id="PR00081">
    <property type="entry name" value="GDHRDH"/>
</dbReference>
<dbReference type="AlphaFoldDB" id="A0A2K1R386"/>
<organism evidence="4 5">
    <name type="scientific">Sphaceloma murrayae</name>
    <dbReference type="NCBI Taxonomy" id="2082308"/>
    <lineage>
        <taxon>Eukaryota</taxon>
        <taxon>Fungi</taxon>
        <taxon>Dikarya</taxon>
        <taxon>Ascomycota</taxon>
        <taxon>Pezizomycotina</taxon>
        <taxon>Dothideomycetes</taxon>
        <taxon>Dothideomycetidae</taxon>
        <taxon>Myriangiales</taxon>
        <taxon>Elsinoaceae</taxon>
        <taxon>Sphaceloma</taxon>
    </lineage>
</organism>
<dbReference type="Pfam" id="PF00106">
    <property type="entry name" value="adh_short"/>
    <property type="match status" value="1"/>
</dbReference>
<proteinExistence type="inferred from homology"/>
<evidence type="ECO:0000256" key="2">
    <source>
        <dbReference type="ARBA" id="ARBA00022857"/>
    </source>
</evidence>
<keyword evidence="2" id="KW-0521">NADP</keyword>
<reference evidence="4 5" key="1">
    <citation type="submission" date="2017-06" db="EMBL/GenBank/DDBJ databases">
        <title>Draft genome sequence of a variant of Elsinoe murrayae.</title>
        <authorList>
            <person name="Cheng Q."/>
        </authorList>
    </citation>
    <scope>NUCLEOTIDE SEQUENCE [LARGE SCALE GENOMIC DNA]</scope>
    <source>
        <strain evidence="4 5">CQ-2017a</strain>
    </source>
</reference>